<dbReference type="InterPro" id="IPR018929">
    <property type="entry name" value="DUF2510"/>
</dbReference>
<evidence type="ECO:0000256" key="5">
    <source>
        <dbReference type="ARBA" id="ARBA00023136"/>
    </source>
</evidence>
<evidence type="ECO:0000259" key="9">
    <source>
        <dbReference type="Pfam" id="PF10708"/>
    </source>
</evidence>
<feature type="compositionally biased region" description="Low complexity" evidence="6">
    <location>
        <begin position="70"/>
        <end position="87"/>
    </location>
</feature>
<feature type="transmembrane region" description="Helical" evidence="7">
    <location>
        <begin position="634"/>
        <end position="652"/>
    </location>
</feature>
<feature type="domain" description="DUF2510" evidence="9">
    <location>
        <begin position="27"/>
        <end position="58"/>
    </location>
</feature>
<dbReference type="Pfam" id="PF10708">
    <property type="entry name" value="DUF2510"/>
    <property type="match status" value="1"/>
</dbReference>
<dbReference type="GO" id="GO:0005886">
    <property type="term" value="C:plasma membrane"/>
    <property type="evidence" value="ECO:0007669"/>
    <property type="project" value="UniProtKB-SubCell"/>
</dbReference>
<feature type="compositionally biased region" description="Low complexity" evidence="6">
    <location>
        <begin position="487"/>
        <end position="500"/>
    </location>
</feature>
<gene>
    <name evidence="10" type="ORF">ABWK59_13210</name>
</gene>
<dbReference type="PANTHER" id="PTHR36115">
    <property type="entry name" value="PROLINE-RICH ANTIGEN HOMOLOG-RELATED"/>
    <property type="match status" value="1"/>
</dbReference>
<dbReference type="InterPro" id="IPR051791">
    <property type="entry name" value="Pra-immunoreactive"/>
</dbReference>
<dbReference type="EMBL" id="CP159872">
    <property type="protein sequence ID" value="XCM79810.1"/>
    <property type="molecule type" value="Genomic_DNA"/>
</dbReference>
<feature type="compositionally biased region" description="Low complexity" evidence="6">
    <location>
        <begin position="216"/>
        <end position="229"/>
    </location>
</feature>
<keyword evidence="4 7" id="KW-1133">Transmembrane helix</keyword>
<feature type="region of interest" description="Disordered" evidence="6">
    <location>
        <begin position="187"/>
        <end position="231"/>
    </location>
</feature>
<name>A0AAU8JVC3_9ACTN</name>
<feature type="transmembrane region" description="Helical" evidence="7">
    <location>
        <begin position="529"/>
        <end position="550"/>
    </location>
</feature>
<feature type="region of interest" description="Disordered" evidence="6">
    <location>
        <begin position="50"/>
        <end position="112"/>
    </location>
</feature>
<evidence type="ECO:0000256" key="4">
    <source>
        <dbReference type="ARBA" id="ARBA00022989"/>
    </source>
</evidence>
<feature type="transmembrane region" description="Helical" evidence="7">
    <location>
        <begin position="571"/>
        <end position="595"/>
    </location>
</feature>
<evidence type="ECO:0000256" key="1">
    <source>
        <dbReference type="ARBA" id="ARBA00004651"/>
    </source>
</evidence>
<dbReference type="KEGG" id="kcm:ABWK59_13210"/>
<keyword evidence="2" id="KW-1003">Cell membrane</keyword>
<evidence type="ECO:0000256" key="7">
    <source>
        <dbReference type="SAM" id="Phobius"/>
    </source>
</evidence>
<dbReference type="InterPro" id="IPR010432">
    <property type="entry name" value="RDD"/>
</dbReference>
<organism evidence="10">
    <name type="scientific">Kitasatospora camelliae</name>
    <dbReference type="NCBI Taxonomy" id="3156397"/>
    <lineage>
        <taxon>Bacteria</taxon>
        <taxon>Bacillati</taxon>
        <taxon>Actinomycetota</taxon>
        <taxon>Actinomycetes</taxon>
        <taxon>Kitasatosporales</taxon>
        <taxon>Streptomycetaceae</taxon>
        <taxon>Kitasatospora</taxon>
    </lineage>
</organism>
<proteinExistence type="predicted"/>
<feature type="region of interest" description="Disordered" evidence="6">
    <location>
        <begin position="459"/>
        <end position="513"/>
    </location>
</feature>
<feature type="compositionally biased region" description="Gly residues" evidence="6">
    <location>
        <begin position="88"/>
        <end position="112"/>
    </location>
</feature>
<evidence type="ECO:0000256" key="6">
    <source>
        <dbReference type="SAM" id="MobiDB-lite"/>
    </source>
</evidence>
<dbReference type="RefSeq" id="WP_354640740.1">
    <property type="nucleotide sequence ID" value="NZ_CP159872.1"/>
</dbReference>
<evidence type="ECO:0000256" key="2">
    <source>
        <dbReference type="ARBA" id="ARBA00022475"/>
    </source>
</evidence>
<reference evidence="10" key="1">
    <citation type="submission" date="2024-06" db="EMBL/GenBank/DDBJ databases">
        <title>The genome sequences of Kitasatospora sp. strain HUAS MG31.</title>
        <authorList>
            <person name="Mo P."/>
        </authorList>
    </citation>
    <scope>NUCLEOTIDE SEQUENCE</scope>
    <source>
        <strain evidence="10">HUAS MG31</strain>
    </source>
</reference>
<dbReference type="Pfam" id="PF06271">
    <property type="entry name" value="RDD"/>
    <property type="match status" value="1"/>
</dbReference>
<dbReference type="AlphaFoldDB" id="A0AAU8JVC3"/>
<dbReference type="PANTHER" id="PTHR36115:SF4">
    <property type="entry name" value="MEMBRANE PROTEIN"/>
    <property type="match status" value="1"/>
</dbReference>
<accession>A0AAU8JVC3</accession>
<evidence type="ECO:0000256" key="3">
    <source>
        <dbReference type="ARBA" id="ARBA00022692"/>
    </source>
</evidence>
<comment type="subcellular location">
    <subcellularLocation>
        <location evidence="1">Cell membrane</location>
        <topology evidence="1">Multi-pass membrane protein</topology>
    </subcellularLocation>
</comment>
<feature type="domain" description="RDD" evidence="8">
    <location>
        <begin position="514"/>
        <end position="665"/>
    </location>
</feature>
<keyword evidence="5 7" id="KW-0472">Membrane</keyword>
<sequence>MTDRPFAGGEPASHSATAGTVGDHPTPGYYPDPSIPGFVRYWGGTGWVPGTSRPTPEPGEVLEPPRFVHRPAAPRAGARRPVPASSGEPGGGAGGEGGVPSGSGDGAAGGGGSSGDTGLVYFDQTMAGTAFTMAPQAEVELRPRGDLESFREVAEAAAPLAAPRAEPPGLEPARGPVVGGAALTGTSYEPQPGTTPLLRPGAFPELPQGLPPEARPVPQGGQSPVGPAGESVVEPSVGAGGEPVVGTGGEPVGAVWSEEPPPYPWERADAAAGFGALPAVDPAVGPADVRQADFAFAATESVISAPPEEFAGHRADAGTPATQPSAEVPEPVGYAAEAGEPAVGATSGTAWQADPSAQRGLLETGGAPRWVSWGVLPTGAQLADQAVPVEPERPPVAAEAFVPAAAPAAPSGPTRVEQVPAPGTAGDPGRSAAAAPAVPSAGAAAGAAGVEAVPRARRAAEVRGSAGRTAESGRPAAPQAAPQSVTGPAAAGPRARGGARTMSGRRRPTPALPTAGLGRRLLARLVDTAVLAVVAAAAAVPLATSALGHLQQKVAAAEAVSRVRGHRIQVWLVDPLVLGKAGALLAVLVLFGFLYEVRPTARSGQTFGKRLARIKVVDTRRPEPPSGARSFVRWLVRQLGVLVPVGLLWPLFDRRNRRGWQDRAARTRVVRI</sequence>
<feature type="region of interest" description="Disordered" evidence="6">
    <location>
        <begin position="406"/>
        <end position="437"/>
    </location>
</feature>
<feature type="region of interest" description="Disordered" evidence="6">
    <location>
        <begin position="1"/>
        <end position="35"/>
    </location>
</feature>
<protein>
    <submittedName>
        <fullName evidence="10">RDD family protein</fullName>
    </submittedName>
</protein>
<feature type="compositionally biased region" description="Low complexity" evidence="6">
    <location>
        <begin position="428"/>
        <end position="437"/>
    </location>
</feature>
<evidence type="ECO:0000259" key="8">
    <source>
        <dbReference type="Pfam" id="PF06271"/>
    </source>
</evidence>
<keyword evidence="3 7" id="KW-0812">Transmembrane</keyword>
<evidence type="ECO:0000313" key="10">
    <source>
        <dbReference type="EMBL" id="XCM79810.1"/>
    </source>
</evidence>